<dbReference type="PANTHER" id="PTHR18929:SF210">
    <property type="entry name" value="PROTEIN DISULFIDE-ISOMERASE A4"/>
    <property type="match status" value="1"/>
</dbReference>
<keyword evidence="4" id="KW-1185">Reference proteome</keyword>
<name>A0A183EWI5_9BILA</name>
<dbReference type="Proteomes" id="UP000271098">
    <property type="component" value="Unassembled WGS sequence"/>
</dbReference>
<evidence type="ECO:0000256" key="1">
    <source>
        <dbReference type="ARBA" id="ARBA00006347"/>
    </source>
</evidence>
<dbReference type="WBParaSite" id="GPUH_0002535601-mRNA-1">
    <property type="protein sequence ID" value="GPUH_0002535601-mRNA-1"/>
    <property type="gene ID" value="GPUH_0002535601"/>
</dbReference>
<evidence type="ECO:0000313" key="4">
    <source>
        <dbReference type="Proteomes" id="UP000271098"/>
    </source>
</evidence>
<dbReference type="EMBL" id="UYRT01104699">
    <property type="protein sequence ID" value="VDN44059.1"/>
    <property type="molecule type" value="Genomic_DNA"/>
</dbReference>
<dbReference type="GO" id="GO:0006457">
    <property type="term" value="P:protein folding"/>
    <property type="evidence" value="ECO:0007669"/>
    <property type="project" value="TreeGrafter"/>
</dbReference>
<evidence type="ECO:0000313" key="3">
    <source>
        <dbReference type="EMBL" id="VDN44059.1"/>
    </source>
</evidence>
<reference evidence="3 4" key="2">
    <citation type="submission" date="2018-11" db="EMBL/GenBank/DDBJ databases">
        <authorList>
            <consortium name="Pathogen Informatics"/>
        </authorList>
    </citation>
    <scope>NUCLEOTIDE SEQUENCE [LARGE SCALE GENOMIC DNA]</scope>
</reference>
<sequence>MLISRWSIVKGHSFGELSNPFIHWAFQVLEIANKYKDDKYRFAVADEEEFADELEAVYLCDLAGKIKPFVKSAPLPKDDKGPVKTVVATNFEQVVFDEGKDVLVEFYAPWCGHCKVCLLSSSSNWIERV</sequence>
<protein>
    <submittedName>
        <fullName evidence="5">Thioredoxin domain-containing protein</fullName>
    </submittedName>
</protein>
<dbReference type="GO" id="GO:0009986">
    <property type="term" value="C:cell surface"/>
    <property type="evidence" value="ECO:0007669"/>
    <property type="project" value="TreeGrafter"/>
</dbReference>
<feature type="domain" description="Thioredoxin" evidence="2">
    <location>
        <begin position="83"/>
        <end position="116"/>
    </location>
</feature>
<comment type="similarity">
    <text evidence="1">Belongs to the protein disulfide isomerase family.</text>
</comment>
<dbReference type="Gene3D" id="3.40.30.10">
    <property type="entry name" value="Glutaredoxin"/>
    <property type="match status" value="2"/>
</dbReference>
<evidence type="ECO:0000259" key="2">
    <source>
        <dbReference type="Pfam" id="PF00085"/>
    </source>
</evidence>
<dbReference type="Pfam" id="PF00085">
    <property type="entry name" value="Thioredoxin"/>
    <property type="match status" value="1"/>
</dbReference>
<dbReference type="InterPro" id="IPR013766">
    <property type="entry name" value="Thioredoxin_domain"/>
</dbReference>
<evidence type="ECO:0000313" key="5">
    <source>
        <dbReference type="WBParaSite" id="GPUH_0002535601-mRNA-1"/>
    </source>
</evidence>
<proteinExistence type="inferred from homology"/>
<dbReference type="GO" id="GO:0034976">
    <property type="term" value="P:response to endoplasmic reticulum stress"/>
    <property type="evidence" value="ECO:0007669"/>
    <property type="project" value="TreeGrafter"/>
</dbReference>
<dbReference type="GO" id="GO:0003756">
    <property type="term" value="F:protein disulfide isomerase activity"/>
    <property type="evidence" value="ECO:0007669"/>
    <property type="project" value="TreeGrafter"/>
</dbReference>
<reference evidence="5" key="1">
    <citation type="submission" date="2016-06" db="UniProtKB">
        <authorList>
            <consortium name="WormBaseParasite"/>
        </authorList>
    </citation>
    <scope>IDENTIFICATION</scope>
</reference>
<dbReference type="SUPFAM" id="SSF52833">
    <property type="entry name" value="Thioredoxin-like"/>
    <property type="match status" value="1"/>
</dbReference>
<dbReference type="OrthoDB" id="427280at2759"/>
<organism evidence="5">
    <name type="scientific">Gongylonema pulchrum</name>
    <dbReference type="NCBI Taxonomy" id="637853"/>
    <lineage>
        <taxon>Eukaryota</taxon>
        <taxon>Metazoa</taxon>
        <taxon>Ecdysozoa</taxon>
        <taxon>Nematoda</taxon>
        <taxon>Chromadorea</taxon>
        <taxon>Rhabditida</taxon>
        <taxon>Spirurina</taxon>
        <taxon>Spiruromorpha</taxon>
        <taxon>Spiruroidea</taxon>
        <taxon>Gongylonematidae</taxon>
        <taxon>Gongylonema</taxon>
    </lineage>
</organism>
<dbReference type="PANTHER" id="PTHR18929">
    <property type="entry name" value="PROTEIN DISULFIDE ISOMERASE"/>
    <property type="match status" value="1"/>
</dbReference>
<dbReference type="InterPro" id="IPR036249">
    <property type="entry name" value="Thioredoxin-like_sf"/>
</dbReference>
<accession>A0A183EWI5</accession>
<gene>
    <name evidence="3" type="ORF">GPUH_LOCUS25326</name>
</gene>
<dbReference type="AlphaFoldDB" id="A0A183EWI5"/>
<dbReference type="GO" id="GO:0005783">
    <property type="term" value="C:endoplasmic reticulum"/>
    <property type="evidence" value="ECO:0007669"/>
    <property type="project" value="TreeGrafter"/>
</dbReference>